<evidence type="ECO:0000313" key="5">
    <source>
        <dbReference type="EMBL" id="NYI08316.1"/>
    </source>
</evidence>
<feature type="binding site" evidence="3">
    <location>
        <position position="148"/>
    </location>
    <ligand>
        <name>Zn(2+)</name>
        <dbReference type="ChEBI" id="CHEBI:29105"/>
    </ligand>
</feature>
<feature type="binding site" evidence="3">
    <location>
        <position position="145"/>
    </location>
    <ligand>
        <name>Zn(2+)</name>
        <dbReference type="ChEBI" id="CHEBI:29105"/>
    </ligand>
</feature>
<evidence type="ECO:0000256" key="2">
    <source>
        <dbReference type="ARBA" id="ARBA00024993"/>
    </source>
</evidence>
<dbReference type="GO" id="GO:0008270">
    <property type="term" value="F:zinc ion binding"/>
    <property type="evidence" value="ECO:0007669"/>
    <property type="project" value="InterPro"/>
</dbReference>
<dbReference type="Proteomes" id="UP000567795">
    <property type="component" value="Unassembled WGS sequence"/>
</dbReference>
<reference evidence="5 6" key="1">
    <citation type="submission" date="2020-07" db="EMBL/GenBank/DDBJ databases">
        <title>Sequencing the genomes of 1000 actinobacteria strains.</title>
        <authorList>
            <person name="Klenk H.-P."/>
        </authorList>
    </citation>
    <scope>NUCLEOTIDE SEQUENCE [LARGE SCALE GENOMIC DNA]</scope>
    <source>
        <strain evidence="5 6">DSM 42178</strain>
    </source>
</reference>
<feature type="chain" id="PRO_5032605172" evidence="4">
    <location>
        <begin position="37"/>
        <end position="237"/>
    </location>
</feature>
<keyword evidence="3" id="KW-0862">Zinc</keyword>
<dbReference type="PANTHER" id="PTHR11002">
    <property type="entry name" value="CARBONIC ANHYDRASE"/>
    <property type="match status" value="1"/>
</dbReference>
<feature type="binding site" evidence="3">
    <location>
        <position position="94"/>
    </location>
    <ligand>
        <name>Zn(2+)</name>
        <dbReference type="ChEBI" id="CHEBI:29105"/>
    </ligand>
</feature>
<comment type="cofactor">
    <cofactor evidence="3">
        <name>Zn(2+)</name>
        <dbReference type="ChEBI" id="CHEBI:29105"/>
    </cofactor>
    <text evidence="3">Binds 1 zinc ion per subunit.</text>
</comment>
<comment type="similarity">
    <text evidence="1">Belongs to the beta-class carbonic anhydrase family.</text>
</comment>
<protein>
    <submittedName>
        <fullName evidence="5">Carbonic anhydrase</fullName>
        <ecNumber evidence="5">4.2.1.1</ecNumber>
    </submittedName>
</protein>
<dbReference type="InterPro" id="IPR036874">
    <property type="entry name" value="Carbonic_anhydrase_sf"/>
</dbReference>
<keyword evidence="3" id="KW-0479">Metal-binding</keyword>
<comment type="function">
    <text evidence="2">Catalyzes the reversible hydration of carbon dioxide to form bicarbonate.</text>
</comment>
<dbReference type="RefSeq" id="WP_179817152.1">
    <property type="nucleotide sequence ID" value="NZ_JACBZD010000002.1"/>
</dbReference>
<dbReference type="Pfam" id="PF00484">
    <property type="entry name" value="Pro_CA"/>
    <property type="match status" value="1"/>
</dbReference>
<gene>
    <name evidence="5" type="ORF">FHU37_005345</name>
</gene>
<feature type="binding site" evidence="3">
    <location>
        <position position="92"/>
    </location>
    <ligand>
        <name>Zn(2+)</name>
        <dbReference type="ChEBI" id="CHEBI:29105"/>
    </ligand>
</feature>
<proteinExistence type="inferred from homology"/>
<dbReference type="EMBL" id="JACBZD010000002">
    <property type="protein sequence ID" value="NYI08316.1"/>
    <property type="molecule type" value="Genomic_DNA"/>
</dbReference>
<dbReference type="SUPFAM" id="SSF53056">
    <property type="entry name" value="beta-carbonic anhydrase, cab"/>
    <property type="match status" value="1"/>
</dbReference>
<evidence type="ECO:0000313" key="6">
    <source>
        <dbReference type="Proteomes" id="UP000567795"/>
    </source>
</evidence>
<dbReference type="AlphaFoldDB" id="A0A853A176"/>
<dbReference type="InterPro" id="IPR001765">
    <property type="entry name" value="Carbonic_anhydrase"/>
</dbReference>
<keyword evidence="6" id="KW-1185">Reference proteome</keyword>
<keyword evidence="5" id="KW-0456">Lyase</keyword>
<dbReference type="InterPro" id="IPR006311">
    <property type="entry name" value="TAT_signal"/>
</dbReference>
<evidence type="ECO:0000256" key="1">
    <source>
        <dbReference type="ARBA" id="ARBA00006217"/>
    </source>
</evidence>
<feature type="signal peptide" evidence="4">
    <location>
        <begin position="1"/>
        <end position="36"/>
    </location>
</feature>
<evidence type="ECO:0000256" key="4">
    <source>
        <dbReference type="SAM" id="SignalP"/>
    </source>
</evidence>
<organism evidence="5 6">
    <name type="scientific">Allostreptomyces psammosilenae</name>
    <dbReference type="NCBI Taxonomy" id="1892865"/>
    <lineage>
        <taxon>Bacteria</taxon>
        <taxon>Bacillati</taxon>
        <taxon>Actinomycetota</taxon>
        <taxon>Actinomycetes</taxon>
        <taxon>Kitasatosporales</taxon>
        <taxon>Streptomycetaceae</taxon>
        <taxon>Allostreptomyces</taxon>
    </lineage>
</organism>
<dbReference type="GO" id="GO:0004089">
    <property type="term" value="F:carbonate dehydratase activity"/>
    <property type="evidence" value="ECO:0007669"/>
    <property type="project" value="UniProtKB-EC"/>
</dbReference>
<sequence>MSVDNDRRTLIRTALAGTAALGAGALSLAGATTASAGETAATRATDPHSVWHALLEGNRRWRTYHQLHPHEDQQIRTTLVSGQHPIAAVLSCVDSRVPPELVFDQGLGDLLTTRTAGQVLDEAVLGSAVYGPVELGIRLLVVLGHSRCGAVTAAVESDESGVPLPGHLAYLGEQIRPAIDHSLHGDARVDAAITTNVRLIVNALRADADLAGLVNRGELVVVGARYELDTGRVHQVA</sequence>
<dbReference type="Gene3D" id="3.40.1050.10">
    <property type="entry name" value="Carbonic anhydrase"/>
    <property type="match status" value="1"/>
</dbReference>
<dbReference type="SMART" id="SM00947">
    <property type="entry name" value="Pro_CA"/>
    <property type="match status" value="1"/>
</dbReference>
<accession>A0A853A176</accession>
<dbReference type="PANTHER" id="PTHR11002:SF79">
    <property type="entry name" value="CARBONIC ANHYDRASE 2"/>
    <property type="match status" value="1"/>
</dbReference>
<name>A0A853A176_9ACTN</name>
<evidence type="ECO:0000256" key="3">
    <source>
        <dbReference type="PIRSR" id="PIRSR601765-1"/>
    </source>
</evidence>
<comment type="caution">
    <text evidence="5">The sequence shown here is derived from an EMBL/GenBank/DDBJ whole genome shotgun (WGS) entry which is preliminary data.</text>
</comment>
<dbReference type="PROSITE" id="PS51318">
    <property type="entry name" value="TAT"/>
    <property type="match status" value="1"/>
</dbReference>
<keyword evidence="4" id="KW-0732">Signal</keyword>
<dbReference type="EC" id="4.2.1.1" evidence="5"/>